<reference evidence="1 2" key="1">
    <citation type="submission" date="2010-02" db="EMBL/GenBank/DDBJ databases">
        <authorList>
            <person name="Weinstock G."/>
            <person name="Sodergren E."/>
            <person name="Clifton S."/>
            <person name="Fulton L."/>
            <person name="Fulton B."/>
            <person name="Courtney L."/>
            <person name="Fronick C."/>
            <person name="Harrison M."/>
            <person name="Strong C."/>
            <person name="Farmer C."/>
            <person name="Delahaunty K."/>
            <person name="Markovic C."/>
            <person name="Hall O."/>
            <person name="Minx P."/>
            <person name="Tomlinson C."/>
            <person name="Mitreva M."/>
            <person name="Nelson J."/>
            <person name="Hou S."/>
            <person name="Wollam A."/>
            <person name="Pepin K.H."/>
            <person name="Johnson M."/>
            <person name="Bhonagiri V."/>
            <person name="Zhang X."/>
            <person name="Suruliraj S."/>
            <person name="Warren W."/>
            <person name="Chinwalla A."/>
            <person name="Mardis E.R."/>
            <person name="Wilson R.K."/>
        </authorList>
    </citation>
    <scope>NUCLEOTIDE SEQUENCE [LARGE SCALE GENOMIC DNA]</scope>
    <source>
        <strain evidence="1 2">ATCC 29315</strain>
    </source>
</reference>
<evidence type="ECO:0000313" key="1">
    <source>
        <dbReference type="EMBL" id="EFE49828.1"/>
    </source>
</evidence>
<comment type="caution">
    <text evidence="1">The sequence shown here is derived from an EMBL/GenBank/DDBJ whole genome shotgun (WGS) entry which is preliminary data.</text>
</comment>
<proteinExistence type="predicted"/>
<organism evidence="1 2">
    <name type="scientific">Neisseria elongata subsp. glycolytica ATCC 29315</name>
    <dbReference type="NCBI Taxonomy" id="546263"/>
    <lineage>
        <taxon>Bacteria</taxon>
        <taxon>Pseudomonadati</taxon>
        <taxon>Pseudomonadota</taxon>
        <taxon>Betaproteobacteria</taxon>
        <taxon>Neisseriales</taxon>
        <taxon>Neisseriaceae</taxon>
        <taxon>Neisseria</taxon>
    </lineage>
</organism>
<name>D4DR79_NEIEG</name>
<dbReference type="AlphaFoldDB" id="D4DR79"/>
<protein>
    <submittedName>
        <fullName evidence="1">Uncharacterized protein</fullName>
    </submittedName>
</protein>
<accession>D4DR79</accession>
<dbReference type="EMBL" id="ADBF01000042">
    <property type="protein sequence ID" value="EFE49828.1"/>
    <property type="molecule type" value="Genomic_DNA"/>
</dbReference>
<evidence type="ECO:0000313" key="2">
    <source>
        <dbReference type="Proteomes" id="UP000005536"/>
    </source>
</evidence>
<gene>
    <name evidence="1" type="ORF">NEIELOOT_01573</name>
</gene>
<sequence>MAHASCRIAHMILLRIKYLTTRLQLNSPAETPAGRTEYIVKAV</sequence>
<dbReference type="Proteomes" id="UP000005536">
    <property type="component" value="Unassembled WGS sequence"/>
</dbReference>